<evidence type="ECO:0000313" key="7">
    <source>
        <dbReference type="EMBL" id="WEG69360.1"/>
    </source>
</evidence>
<dbReference type="PRINTS" id="PR00235">
    <property type="entry name" value="HSVCAPSIDMCP"/>
</dbReference>
<dbReference type="HAMAP" id="MF_04016">
    <property type="entry name" value="HSV_MCP"/>
    <property type="match status" value="1"/>
</dbReference>
<dbReference type="EMBL" id="OP429141">
    <property type="protein sequence ID" value="WEG71589.1"/>
    <property type="molecule type" value="Genomic_DNA"/>
</dbReference>
<dbReference type="EMBL" id="OP429124">
    <property type="protein sequence ID" value="WEG69221.1"/>
    <property type="molecule type" value="Genomic_DNA"/>
</dbReference>
<dbReference type="EMBL" id="OP429123">
    <property type="protein sequence ID" value="WEG69083.1"/>
    <property type="molecule type" value="Genomic_DNA"/>
</dbReference>
<sequence>MAENWTATELLPKIDVPIDLLTHIKFSVAEEMFDNFRLYYGDDPSRYNLSFEAIFATYCNKIEWVTYLGTALAATTHTIAFHDLNKMTTGKMLFYIQVPRVATGTGLPTSRQTTIMVSKYTEKSPITIPFEISAACLTHLRETFEDTLLDKLLNADAVNTVLRAVKNTADAMERGLVDTVLKTLLHHAPPCFVLRTLIEHGSLARRMATRVQRANIAQGFKTKMLNTIFMLDRTKDRDQLFRYISLLTESVTDSILDNPDTYTIGGGGRLSGVMLSTQTVIQSLLTSMGAIISRVGVKAPASYGKFVLSKENAVTAVAHHAIMADFAAHANRMERSSQEDLKESQFLDQKLTFTELPMDIMKLGEKNIAIEHLRRVYRNTDAPDPLERDIELTFYFPVGLFVPPSRSYTTVESKIKLVDAAETQLPTMIYFYNKDNIPQRLTYADALKTLCHPIVHDATPCLQIFAQTGPPVGDERLQALCQREFPRDTMAHATRRLVHFYQIRREPPRTVNEVKHEFTTREFGKTENYVLYTELHPFFDFCHITVQGQIQALCTPRILIGNIPEALAPMDFHELRAKQVVEITKLRAPDAYEATLQVLRGTLSDQQYPELFYLIESMVHGDIQAFNTIRPLLIRCINNYYRQRGHLAFGNNFDMIHLIATQLADGALTPAAHAHYRTLLGIVRYIGRICQMSGLNGRLSDESLIAYVSAIHDHRLWPPFVHAIPRAINHVQIVADREPLDAAHMEARNVGLSDIARMMAMDNPEPLFMDGRRTPDDDFTLHKIFYLCVLPAMTNNHMCGAGLNLKHLIIRLFYDRTFIMPEELSGAERRIRNEFLLSLLQDVATDDVINAEDAARELFFLIPYVPEHAKMLEIRAALDPAQRHGTPSTGFESLQHVLYGGFCMINFPRILKDYVTPIPFHRFYSDPALAANLSQDIRTFLNDHPHFHRTDGGFPLSPIFAHEYQHWNRTPFSCYSSACSNTLESAVTLAIMHQKISPVSIALLSKLGIHPGFAMTVVRTDTFETDTMLYSTKASTAVIINSPIVTKEDRDISTIFHVTQNINSVEMSLGYGSASCVAHLRRVRSDMGSRVQDMFQIFPMHVYRNEEIDTWIRQVTGARRTDVLDAEAISILTFGRQTDKGGPSLLHGQRSTCEIIPTPVSADLEYFRQTNNPRGRSSSMLGVDPYDEDAALTALYDHATADPQTFFSTNNPWASQKGSLGDTLYNNRSKEQLGYNPSHYSPCSQFFTADDIISSNKTLFKTVDEYMSRSQDCIHGDTDLQYIRVEGTDAIVEKPCRFLQEALTQHCSSTQALLESHLKGGRNANLTETHYGNYSIAETIPLQQNILFNS</sequence>
<dbReference type="EMBL" id="OP429139">
    <property type="protein sequence ID" value="WEG71310.1"/>
    <property type="molecule type" value="Genomic_DNA"/>
</dbReference>
<dbReference type="GO" id="GO:0005198">
    <property type="term" value="F:structural molecule activity"/>
    <property type="evidence" value="ECO:0007669"/>
    <property type="project" value="InterPro"/>
</dbReference>
<evidence type="ECO:0000256" key="3">
    <source>
        <dbReference type="ARBA" id="ARBA00022680"/>
    </source>
</evidence>
<gene>
    <name evidence="5" type="primary">M86</name>
</gene>
<dbReference type="GO" id="GO:0039622">
    <property type="term" value="C:T=16 icosahedral viral capsid"/>
    <property type="evidence" value="ECO:0007669"/>
    <property type="project" value="UniProtKB-KW"/>
</dbReference>
<dbReference type="Pfam" id="PF03122">
    <property type="entry name" value="Herpes_MCP"/>
    <property type="match status" value="1"/>
</dbReference>
<dbReference type="InterPro" id="IPR023233">
    <property type="entry name" value="Herpes_MCP_upper_sf"/>
</dbReference>
<name>A0A9Y1N7R8_9BETA</name>
<dbReference type="EMBL" id="OP429125">
    <property type="protein sequence ID" value="WEG69360.1"/>
    <property type="molecule type" value="Genomic_DNA"/>
</dbReference>
<dbReference type="EMBL" id="OP429126">
    <property type="protein sequence ID" value="WEG69498.1"/>
    <property type="molecule type" value="Genomic_DNA"/>
</dbReference>
<dbReference type="EMBL" id="OP429127">
    <property type="protein sequence ID" value="WEG69636.1"/>
    <property type="molecule type" value="Genomic_DNA"/>
</dbReference>
<evidence type="ECO:0000313" key="6">
    <source>
        <dbReference type="EMBL" id="WEG69221.1"/>
    </source>
</evidence>
<evidence type="ECO:0000256" key="2">
    <source>
        <dbReference type="ARBA" id="ARBA00022562"/>
    </source>
</evidence>
<keyword evidence="4" id="KW-0946">Virion</keyword>
<keyword evidence="3" id="KW-1147">T=16 icosahedral capsid protein</keyword>
<evidence type="ECO:0000313" key="9">
    <source>
        <dbReference type="EMBL" id="WEG69636.1"/>
    </source>
</evidence>
<reference evidence="5" key="1">
    <citation type="submission" date="2022-09" db="EMBL/GenBank/DDBJ databases">
        <authorList>
            <person name="Vucak M."/>
            <person name="Davison A.J."/>
        </authorList>
    </citation>
    <scope>NUCLEOTIDE SEQUENCE</scope>
    <source>
        <strain evidence="5">Mnat18</strain>
        <strain evidence="6">Mnat19</strain>
        <strain evidence="8">Mnat2</strain>
        <strain evidence="7">Mnat29</strain>
        <strain evidence="9">Mnat33</strain>
    </source>
</reference>
<keyword evidence="2" id="KW-1048">Host nucleus</keyword>
<protein>
    <submittedName>
        <fullName evidence="5">Major capsid protein</fullName>
    </submittedName>
</protein>
<evidence type="ECO:0000313" key="5">
    <source>
        <dbReference type="EMBL" id="WEG69083.1"/>
    </source>
</evidence>
<proteinExistence type="inferred from homology"/>
<reference evidence="5" key="2">
    <citation type="submission" date="2023-06" db="EMBL/GenBank/DDBJ databases">
        <title>Isolation and genome sequencing of cytomegaloviruses from Natal multimammate mice (Mastomys natalensis).</title>
        <authorList>
            <person name="Jarvis M.A."/>
            <person name="Davison A.J."/>
        </authorList>
    </citation>
    <scope>NUCLEOTIDE SEQUENCE</scope>
    <source>
        <strain evidence="5">Mnat18</strain>
        <strain evidence="6">Mnat19</strain>
        <strain evidence="8">Mnat2</strain>
        <strain evidence="7">Mnat29</strain>
        <strain evidence="9">Mnat33</strain>
    </source>
</reference>
<evidence type="ECO:0000256" key="1">
    <source>
        <dbReference type="ARBA" id="ARBA00022561"/>
    </source>
</evidence>
<evidence type="ECO:0000313" key="8">
    <source>
        <dbReference type="EMBL" id="WEG69498.1"/>
    </source>
</evidence>
<dbReference type="InterPro" id="IPR000912">
    <property type="entry name" value="Herpes_MCP"/>
</dbReference>
<keyword evidence="1" id="KW-0167">Capsid protein</keyword>
<organism evidence="5">
    <name type="scientific">Mastomys natalensis cytomegalovirus 2</name>
    <dbReference type="NCBI Taxonomy" id="2973540"/>
    <lineage>
        <taxon>Viruses</taxon>
        <taxon>Duplodnaviria</taxon>
        <taxon>Heunggongvirae</taxon>
        <taxon>Peploviricota</taxon>
        <taxon>Herviviricetes</taxon>
        <taxon>Herpesvirales</taxon>
        <taxon>Orthoherpesviridae</taxon>
        <taxon>Betaherpesvirinae</taxon>
        <taxon>Muromegalovirus</taxon>
    </lineage>
</organism>
<dbReference type="SUPFAM" id="SSF103417">
    <property type="entry name" value="Major capsid protein VP5"/>
    <property type="match status" value="1"/>
</dbReference>
<evidence type="ECO:0000256" key="4">
    <source>
        <dbReference type="ARBA" id="ARBA00022844"/>
    </source>
</evidence>
<accession>A0A9Y1N7R8</accession>